<keyword evidence="4 10" id="KW-0812">Transmembrane</keyword>
<organism evidence="13 14">
    <name type="scientific">Mytilus coruscus</name>
    <name type="common">Sea mussel</name>
    <dbReference type="NCBI Taxonomy" id="42192"/>
    <lineage>
        <taxon>Eukaryota</taxon>
        <taxon>Metazoa</taxon>
        <taxon>Spiralia</taxon>
        <taxon>Lophotrochozoa</taxon>
        <taxon>Mollusca</taxon>
        <taxon>Bivalvia</taxon>
        <taxon>Autobranchia</taxon>
        <taxon>Pteriomorphia</taxon>
        <taxon>Mytilida</taxon>
        <taxon>Mytiloidea</taxon>
        <taxon>Mytilidae</taxon>
        <taxon>Mytilinae</taxon>
        <taxon>Mytilus</taxon>
    </lineage>
</organism>
<keyword evidence="9 10" id="KW-0472">Membrane</keyword>
<evidence type="ECO:0000313" key="13">
    <source>
        <dbReference type="EMBL" id="CAC5408028.1"/>
    </source>
</evidence>
<keyword evidence="7" id="KW-1133">Transmembrane helix</keyword>
<evidence type="ECO:0000256" key="4">
    <source>
        <dbReference type="ARBA" id="ARBA00022692"/>
    </source>
</evidence>
<evidence type="ECO:0000256" key="7">
    <source>
        <dbReference type="ARBA" id="ARBA00022989"/>
    </source>
</evidence>
<dbReference type="Pfam" id="PF00153">
    <property type="entry name" value="Mito_carr"/>
    <property type="match status" value="1"/>
</dbReference>
<dbReference type="AlphaFoldDB" id="A0A6J8DH97"/>
<evidence type="ECO:0000256" key="8">
    <source>
        <dbReference type="ARBA" id="ARBA00023128"/>
    </source>
</evidence>
<gene>
    <name evidence="13" type="ORF">MCOR_41450</name>
</gene>
<evidence type="ECO:0000256" key="11">
    <source>
        <dbReference type="RuleBase" id="RU000488"/>
    </source>
</evidence>
<keyword evidence="5" id="KW-0677">Repeat</keyword>
<dbReference type="PANTHER" id="PTHR21252">
    <property type="entry name" value="TB1 PROTEIN-RELATED"/>
    <property type="match status" value="1"/>
</dbReference>
<feature type="compositionally biased region" description="Basic and acidic residues" evidence="12">
    <location>
        <begin position="11"/>
        <end position="22"/>
    </location>
</feature>
<comment type="subcellular location">
    <subcellularLocation>
        <location evidence="1">Mitochondrion outer membrane</location>
        <topology evidence="1">Multi-pass membrane protein</topology>
    </subcellularLocation>
</comment>
<keyword evidence="3 11" id="KW-0813">Transport</keyword>
<evidence type="ECO:0000256" key="3">
    <source>
        <dbReference type="ARBA" id="ARBA00022448"/>
    </source>
</evidence>
<evidence type="ECO:0000256" key="10">
    <source>
        <dbReference type="PROSITE-ProRule" id="PRU00282"/>
    </source>
</evidence>
<comment type="similarity">
    <text evidence="2 11">Belongs to the mitochondrial carrier (TC 2.A.29) family.</text>
</comment>
<sequence>MSGRSFNRNTSYKEETDRDRPTQLHTGTPVSYRQEAHDRWSNNRPPDDQQDQVQTFAGWTIGISSGILAEHILAHPCIVLRRQCQVHHTATWYHLTPFTLLPVMYKLQQQQGMSALWKGISSAFVCQGVQMVSETVISEITPLPKEISRHHTVKKHVQHLLLKGLAFVVTTPFLVSSLVETVQSDVSSERPGVFNCVTEGVTRLMGMGSTQFTKLIPIWKLLLPTGLVGLSRYIIMQMARYTVITTIQQEEQEKRQAAISEEGYFQTKSMYDIHFPEMLANFTGGFLADMMFFPLETVLHRLYLQGTRTIIDNTDTGVSVIPINTSYQGIIDCFRDIILEEGLSGLYKGFGALLLQYAIHAAILRLAKFLFNKLSSEFAARNKNTGHL</sequence>
<evidence type="ECO:0000256" key="2">
    <source>
        <dbReference type="ARBA" id="ARBA00006375"/>
    </source>
</evidence>
<protein>
    <submittedName>
        <fullName evidence="13">SLC25A46</fullName>
    </submittedName>
</protein>
<dbReference type="EMBL" id="CACVKT020007498">
    <property type="protein sequence ID" value="CAC5408028.1"/>
    <property type="molecule type" value="Genomic_DNA"/>
</dbReference>
<dbReference type="Gene3D" id="1.50.40.10">
    <property type="entry name" value="Mitochondrial carrier domain"/>
    <property type="match status" value="2"/>
</dbReference>
<evidence type="ECO:0000256" key="5">
    <source>
        <dbReference type="ARBA" id="ARBA00022737"/>
    </source>
</evidence>
<keyword evidence="14" id="KW-1185">Reference proteome</keyword>
<evidence type="ECO:0000256" key="6">
    <source>
        <dbReference type="ARBA" id="ARBA00022787"/>
    </source>
</evidence>
<dbReference type="InterPro" id="IPR039158">
    <property type="entry name" value="SLC25A46"/>
</dbReference>
<dbReference type="PANTHER" id="PTHR21252:SF2">
    <property type="entry name" value="MITOCHONDRIAL OUTER MEMBRANE PROTEIN SLC25A46"/>
    <property type="match status" value="1"/>
</dbReference>
<dbReference type="SUPFAM" id="SSF103506">
    <property type="entry name" value="Mitochondrial carrier"/>
    <property type="match status" value="1"/>
</dbReference>
<dbReference type="Proteomes" id="UP000507470">
    <property type="component" value="Unassembled WGS sequence"/>
</dbReference>
<dbReference type="InterPro" id="IPR018108">
    <property type="entry name" value="MCP_transmembrane"/>
</dbReference>
<proteinExistence type="inferred from homology"/>
<dbReference type="OrthoDB" id="2403262at2759"/>
<reference evidence="13 14" key="1">
    <citation type="submission" date="2020-06" db="EMBL/GenBank/DDBJ databases">
        <authorList>
            <person name="Li R."/>
            <person name="Bekaert M."/>
        </authorList>
    </citation>
    <scope>NUCLEOTIDE SEQUENCE [LARGE SCALE GENOMIC DNA]</scope>
    <source>
        <strain evidence="14">wild</strain>
    </source>
</reference>
<evidence type="ECO:0000313" key="14">
    <source>
        <dbReference type="Proteomes" id="UP000507470"/>
    </source>
</evidence>
<feature type="repeat" description="Solcar" evidence="10">
    <location>
        <begin position="276"/>
        <end position="374"/>
    </location>
</feature>
<dbReference type="GO" id="GO:0090149">
    <property type="term" value="P:mitochondrial membrane fission"/>
    <property type="evidence" value="ECO:0007669"/>
    <property type="project" value="InterPro"/>
</dbReference>
<feature type="compositionally biased region" description="Polar residues" evidence="12">
    <location>
        <begin position="1"/>
        <end position="10"/>
    </location>
</feature>
<dbReference type="InterPro" id="IPR023395">
    <property type="entry name" value="MCP_dom_sf"/>
</dbReference>
<accession>A0A6J8DH97</accession>
<feature type="region of interest" description="Disordered" evidence="12">
    <location>
        <begin position="1"/>
        <end position="50"/>
    </location>
</feature>
<dbReference type="PROSITE" id="PS50920">
    <property type="entry name" value="SOLCAR"/>
    <property type="match status" value="1"/>
</dbReference>
<dbReference type="GO" id="GO:0005741">
    <property type="term" value="C:mitochondrial outer membrane"/>
    <property type="evidence" value="ECO:0007669"/>
    <property type="project" value="UniProtKB-SubCell"/>
</dbReference>
<evidence type="ECO:0000256" key="1">
    <source>
        <dbReference type="ARBA" id="ARBA00004374"/>
    </source>
</evidence>
<feature type="compositionally biased region" description="Basic and acidic residues" evidence="12">
    <location>
        <begin position="34"/>
        <end position="47"/>
    </location>
</feature>
<keyword evidence="6" id="KW-1000">Mitochondrion outer membrane</keyword>
<evidence type="ECO:0000256" key="12">
    <source>
        <dbReference type="SAM" id="MobiDB-lite"/>
    </source>
</evidence>
<name>A0A6J8DH97_MYTCO</name>
<keyword evidence="8" id="KW-0496">Mitochondrion</keyword>
<evidence type="ECO:0000256" key="9">
    <source>
        <dbReference type="ARBA" id="ARBA00023136"/>
    </source>
</evidence>